<evidence type="ECO:0000313" key="2">
    <source>
        <dbReference type="Proteomes" id="UP001595859"/>
    </source>
</evidence>
<organism evidence="1 2">
    <name type="scientific">Actinophytocola glycyrrhizae</name>
    <dbReference type="NCBI Taxonomy" id="2044873"/>
    <lineage>
        <taxon>Bacteria</taxon>
        <taxon>Bacillati</taxon>
        <taxon>Actinomycetota</taxon>
        <taxon>Actinomycetes</taxon>
        <taxon>Pseudonocardiales</taxon>
        <taxon>Pseudonocardiaceae</taxon>
    </lineage>
</organism>
<proteinExistence type="predicted"/>
<evidence type="ECO:0000313" key="1">
    <source>
        <dbReference type="EMBL" id="MFC4855810.1"/>
    </source>
</evidence>
<comment type="caution">
    <text evidence="1">The sequence shown here is derived from an EMBL/GenBank/DDBJ whole genome shotgun (WGS) entry which is preliminary data.</text>
</comment>
<dbReference type="Proteomes" id="UP001595859">
    <property type="component" value="Unassembled WGS sequence"/>
</dbReference>
<accession>A0ABV9S2C2</accession>
<dbReference type="EMBL" id="JBHSIS010000009">
    <property type="protein sequence ID" value="MFC4855810.1"/>
    <property type="molecule type" value="Genomic_DNA"/>
</dbReference>
<dbReference type="SUPFAM" id="SSF56634">
    <property type="entry name" value="Heme-dependent catalase-like"/>
    <property type="match status" value="1"/>
</dbReference>
<reference evidence="2" key="1">
    <citation type="journal article" date="2019" name="Int. J. Syst. Evol. Microbiol.">
        <title>The Global Catalogue of Microorganisms (GCM) 10K type strain sequencing project: providing services to taxonomists for standard genome sequencing and annotation.</title>
        <authorList>
            <consortium name="The Broad Institute Genomics Platform"/>
            <consortium name="The Broad Institute Genome Sequencing Center for Infectious Disease"/>
            <person name="Wu L."/>
            <person name="Ma J."/>
        </authorList>
    </citation>
    <scope>NUCLEOTIDE SEQUENCE [LARGE SCALE GENOMIC DNA]</scope>
    <source>
        <strain evidence="2">ZS-22-S1</strain>
    </source>
</reference>
<gene>
    <name evidence="1" type="ORF">ACFPCV_20050</name>
</gene>
<keyword evidence="2" id="KW-1185">Reference proteome</keyword>
<dbReference type="InterPro" id="IPR020835">
    <property type="entry name" value="Catalase_sf"/>
</dbReference>
<sequence length="232" mass="24689">MSARPRAPARLARGVAALARLGAAIRRARAFHPRGEVFDAVLTVAEPQSHGVPLLDQPGEHPALVRMSKATSTPGGLPDVLGLAVRIEDAGGEGVPLDLALATTGGSPVLRHLLVPRRDFAARYGSLLPYRVGTRRLILAAVADPARRIPADLAALTDAVAAEPLAFRIVVAALTGPWQPVATLVLTAPRHDAEDPCFDVTAHALHRFHPHGRLNRLRGPAYRASQRARANR</sequence>
<dbReference type="RefSeq" id="WP_378057778.1">
    <property type="nucleotide sequence ID" value="NZ_JBHSIS010000009.1"/>
</dbReference>
<name>A0ABV9S2C2_9PSEU</name>
<protein>
    <recommendedName>
        <fullName evidence="3">Phosphodiesterase</fullName>
    </recommendedName>
</protein>
<evidence type="ECO:0008006" key="3">
    <source>
        <dbReference type="Google" id="ProtNLM"/>
    </source>
</evidence>